<proteinExistence type="inferred from homology"/>
<evidence type="ECO:0000256" key="4">
    <source>
        <dbReference type="ARBA" id="ARBA00022989"/>
    </source>
</evidence>
<evidence type="ECO:0000256" key="3">
    <source>
        <dbReference type="ARBA" id="ARBA00022692"/>
    </source>
</evidence>
<evidence type="ECO:0000313" key="8">
    <source>
        <dbReference type="EMBL" id="SDW70573.1"/>
    </source>
</evidence>
<dbReference type="Proteomes" id="UP000198711">
    <property type="component" value="Unassembled WGS sequence"/>
</dbReference>
<feature type="transmembrane region" description="Helical" evidence="6">
    <location>
        <begin position="59"/>
        <end position="80"/>
    </location>
</feature>
<reference evidence="8 9" key="1">
    <citation type="submission" date="2016-10" db="EMBL/GenBank/DDBJ databases">
        <authorList>
            <person name="Varghese N."/>
            <person name="Submissions S."/>
        </authorList>
    </citation>
    <scope>NUCLEOTIDE SEQUENCE [LARGE SCALE GENOMIC DNA]</scope>
    <source>
        <strain evidence="8 9">DSM 25353</strain>
    </source>
</reference>
<feature type="transmembrane region" description="Helical" evidence="6">
    <location>
        <begin position="150"/>
        <end position="167"/>
    </location>
</feature>
<keyword evidence="5 6" id="KW-0472">Membrane</keyword>
<evidence type="ECO:0000256" key="6">
    <source>
        <dbReference type="SAM" id="Phobius"/>
    </source>
</evidence>
<dbReference type="Gene3D" id="1.10.287.1260">
    <property type="match status" value="1"/>
</dbReference>
<dbReference type="GO" id="GO:0008381">
    <property type="term" value="F:mechanosensitive monoatomic ion channel activity"/>
    <property type="evidence" value="ECO:0007669"/>
    <property type="project" value="UniProtKB-ARBA"/>
</dbReference>
<organism evidence="8 9">
    <name type="scientific">Hydrobacter penzbergensis</name>
    <dbReference type="NCBI Taxonomy" id="1235997"/>
    <lineage>
        <taxon>Bacteria</taxon>
        <taxon>Pseudomonadati</taxon>
        <taxon>Bacteroidota</taxon>
        <taxon>Chitinophagia</taxon>
        <taxon>Chitinophagales</taxon>
        <taxon>Chitinophagaceae</taxon>
        <taxon>Hydrobacter</taxon>
    </lineage>
</organism>
<dbReference type="Pfam" id="PF00924">
    <property type="entry name" value="MS_channel_2nd"/>
    <property type="match status" value="1"/>
</dbReference>
<feature type="transmembrane region" description="Helical" evidence="6">
    <location>
        <begin position="16"/>
        <end position="38"/>
    </location>
</feature>
<evidence type="ECO:0000313" key="9">
    <source>
        <dbReference type="Proteomes" id="UP000198711"/>
    </source>
</evidence>
<evidence type="ECO:0000256" key="1">
    <source>
        <dbReference type="ARBA" id="ARBA00004141"/>
    </source>
</evidence>
<dbReference type="EMBL" id="FNNO01000005">
    <property type="protein sequence ID" value="SDW70573.1"/>
    <property type="molecule type" value="Genomic_DNA"/>
</dbReference>
<protein>
    <submittedName>
        <fullName evidence="8">MscS family membrane protein</fullName>
    </submittedName>
</protein>
<dbReference type="PANTHER" id="PTHR30566">
    <property type="entry name" value="YNAI-RELATED MECHANOSENSITIVE ION CHANNEL"/>
    <property type="match status" value="1"/>
</dbReference>
<dbReference type="InterPro" id="IPR006685">
    <property type="entry name" value="MscS_channel_2nd"/>
</dbReference>
<feature type="domain" description="Mechanosensitive ion channel MscS" evidence="7">
    <location>
        <begin position="194"/>
        <end position="259"/>
    </location>
</feature>
<dbReference type="PANTHER" id="PTHR30566:SF5">
    <property type="entry name" value="MECHANOSENSITIVE ION CHANNEL PROTEIN 1, MITOCHONDRIAL-RELATED"/>
    <property type="match status" value="1"/>
</dbReference>
<keyword evidence="9" id="KW-1185">Reference proteome</keyword>
<name>A0A8X8IGD0_9BACT</name>
<dbReference type="SUPFAM" id="SSF50182">
    <property type="entry name" value="Sm-like ribonucleoproteins"/>
    <property type="match status" value="1"/>
</dbReference>
<evidence type="ECO:0000256" key="5">
    <source>
        <dbReference type="ARBA" id="ARBA00023136"/>
    </source>
</evidence>
<dbReference type="InterPro" id="IPR010920">
    <property type="entry name" value="LSM_dom_sf"/>
</dbReference>
<dbReference type="Gene3D" id="2.30.30.60">
    <property type="match status" value="1"/>
</dbReference>
<comment type="subcellular location">
    <subcellularLocation>
        <location evidence="1">Membrane</location>
        <topology evidence="1">Multi-pass membrane protein</topology>
    </subcellularLocation>
</comment>
<dbReference type="InterPro" id="IPR011014">
    <property type="entry name" value="MscS_channel_TM-2"/>
</dbReference>
<evidence type="ECO:0000256" key="2">
    <source>
        <dbReference type="ARBA" id="ARBA00008017"/>
    </source>
</evidence>
<sequence length="367" mass="41080">MNKFLQQEFLNNTLEAYLYVAGTILLVLLCKRIIIKFLARLIYRWTMAKEGKAVGPQSFLDLVVGPLETFLVLLISMIALDKLTFPSALDFRIFHVTSRQLIDSISDGILIGVFIWLCLRIIDFLALILKERTHKTTGQADNQLIGFIKDFVKAILVIMGVLLIVRASFHQNISSVLTGLSLVGAAVALATKESMENLIASFIIFFDKPFKTGDLVKVSGFTGNIEKIGLRSTRIRTMDKTFITVPNKQMVDTIIDNITLRTQRKVELRLELELSATADQLAGLTPAIKNILQKPEIENKVVYLMDTGKNAHIMAVDYFSTMEQPIEDFFRMREQVNLEVIGLLEKNGIGLAASSTDVVVHNNKSNA</sequence>
<keyword evidence="3 6" id="KW-0812">Transmembrane</keyword>
<dbReference type="AlphaFoldDB" id="A0A8X8IGD0"/>
<gene>
    <name evidence="8" type="ORF">SAMN05444410_10554</name>
</gene>
<keyword evidence="4 6" id="KW-1133">Transmembrane helix</keyword>
<accession>A0A8X8IGD0</accession>
<dbReference type="RefSeq" id="WP_092723326.1">
    <property type="nucleotide sequence ID" value="NZ_FNNO01000005.1"/>
</dbReference>
<dbReference type="SUPFAM" id="SSF82861">
    <property type="entry name" value="Mechanosensitive channel protein MscS (YggB), transmembrane region"/>
    <property type="match status" value="1"/>
</dbReference>
<comment type="similarity">
    <text evidence="2">Belongs to the MscS (TC 1.A.23) family.</text>
</comment>
<dbReference type="GO" id="GO:0016020">
    <property type="term" value="C:membrane"/>
    <property type="evidence" value="ECO:0007669"/>
    <property type="project" value="UniProtKB-SubCell"/>
</dbReference>
<evidence type="ECO:0000259" key="7">
    <source>
        <dbReference type="Pfam" id="PF00924"/>
    </source>
</evidence>
<comment type="caution">
    <text evidence="8">The sequence shown here is derived from an EMBL/GenBank/DDBJ whole genome shotgun (WGS) entry which is preliminary data.</text>
</comment>
<dbReference type="InterPro" id="IPR023408">
    <property type="entry name" value="MscS_beta-dom_sf"/>
</dbReference>
<feature type="transmembrane region" description="Helical" evidence="6">
    <location>
        <begin position="109"/>
        <end position="129"/>
    </location>
</feature>